<dbReference type="EMBL" id="AWGJ01000003">
    <property type="protein sequence ID" value="ODN81715.1"/>
    <property type="molecule type" value="Genomic_DNA"/>
</dbReference>
<keyword evidence="3 5" id="KW-0694">RNA-binding</keyword>
<proteinExistence type="inferred from homology"/>
<dbReference type="GO" id="GO:0003723">
    <property type="term" value="F:RNA binding"/>
    <property type="evidence" value="ECO:0007669"/>
    <property type="project" value="UniProtKB-KW"/>
</dbReference>
<reference evidence="13 14" key="1">
    <citation type="submission" date="2016-06" db="EMBL/GenBank/DDBJ databases">
        <title>Evolution of pathogenesis and genome organization in the Tremellales.</title>
        <authorList>
            <person name="Cuomo C."/>
            <person name="Litvintseva A."/>
            <person name="Heitman J."/>
            <person name="Chen Y."/>
            <person name="Sun S."/>
            <person name="Springer D."/>
            <person name="Dromer F."/>
            <person name="Young S."/>
            <person name="Zeng Q."/>
            <person name="Chapman S."/>
            <person name="Gujja S."/>
            <person name="Saif S."/>
            <person name="Birren B."/>
        </authorList>
    </citation>
    <scope>NUCLEOTIDE SEQUENCE [LARGE SCALE GENOMIC DNA]</scope>
    <source>
        <strain evidence="13 14">CBS 6039</strain>
    </source>
</reference>
<dbReference type="Pfam" id="PF17407">
    <property type="entry name" value="Nrap_D6"/>
    <property type="match status" value="1"/>
</dbReference>
<evidence type="ECO:0000259" key="11">
    <source>
        <dbReference type="Pfam" id="PF17406"/>
    </source>
</evidence>
<dbReference type="RefSeq" id="XP_018996034.1">
    <property type="nucleotide sequence ID" value="XM_019135631.1"/>
</dbReference>
<evidence type="ECO:0000256" key="5">
    <source>
        <dbReference type="RuleBase" id="RU364032"/>
    </source>
</evidence>
<dbReference type="InterPro" id="IPR035371">
    <property type="entry name" value="Nrap_D6"/>
</dbReference>
<dbReference type="Pfam" id="PF17404">
    <property type="entry name" value="Nrap_D3"/>
    <property type="match status" value="1"/>
</dbReference>
<evidence type="ECO:0000256" key="2">
    <source>
        <dbReference type="ARBA" id="ARBA00006674"/>
    </source>
</evidence>
<organism evidence="13 14">
    <name type="scientific">Cryptococcus amylolentus CBS 6039</name>
    <dbReference type="NCBI Taxonomy" id="1295533"/>
    <lineage>
        <taxon>Eukaryota</taxon>
        <taxon>Fungi</taxon>
        <taxon>Dikarya</taxon>
        <taxon>Basidiomycota</taxon>
        <taxon>Agaricomycotina</taxon>
        <taxon>Tremellomycetes</taxon>
        <taxon>Tremellales</taxon>
        <taxon>Cryptococcaceae</taxon>
        <taxon>Cryptococcus</taxon>
    </lineage>
</organism>
<dbReference type="PANTHER" id="PTHR17972:SF0">
    <property type="entry name" value="NUCLEOLAR PROTEIN 6"/>
    <property type="match status" value="1"/>
</dbReference>
<dbReference type="Pfam" id="PF17406">
    <property type="entry name" value="Nrap_D5"/>
    <property type="match status" value="1"/>
</dbReference>
<evidence type="ECO:0000259" key="12">
    <source>
        <dbReference type="Pfam" id="PF17407"/>
    </source>
</evidence>
<dbReference type="Proteomes" id="UP000094065">
    <property type="component" value="Unassembled WGS sequence"/>
</dbReference>
<keyword evidence="5" id="KW-0690">Ribosome biogenesis</keyword>
<dbReference type="GeneID" id="30153418"/>
<comment type="similarity">
    <text evidence="2 5">Belongs to the NRAP family.</text>
</comment>
<feature type="region of interest" description="Disordered" evidence="6">
    <location>
        <begin position="1"/>
        <end position="91"/>
    </location>
</feature>
<sequence length="1218" mass="133862">MVAQKPLKRKADIGKITGNKRRQPSPAVSDAGFEDLENGSQLSFDEEAMGNLQDPMIDSQHSSDDEDSEEEEDGSATDQPAASSSKPHTNLYKAPTVAELEQLRQVEDTGGATFSLQLSELLESTLLPTTPHPVLKSLLSAVHGKILGSPSLEAVAPIKASKRLGKTKMLIVGPEEFSPLKKGKDIKWTLGWEKPEEIVIGGSWGVVGGYKKGKGEMGGVDLVVVMPSSMFSAKDRLDYRYFHKRSHYLAVIYAQIQALADSEADLKGAKVGWTTAMGDDRRPAISISAGKEQGLKHKLEIRIHASISSTVFPLSSLSPSKCLVRTSLPTSDEHTALPTPLYNTSILHDTLQKPHLLHLHRLSQILPANSRTVDSFLALWRIWAKRRGIRLERGGSGWLAGLLLGWVVNGGWIGGAGGKREKVKRVAGLGKSLGPWGAIRAAWEFLAHTDFHATPVFLHQPGTTNSYPHSDFFPFKHVFTDPTGLVNVFAEWEEGEIDFLRYHARETLAMLEDESGERFGDVFLKDFKLGPGVFDEYIRVDISSVKIDATLDQRSEYPSAPSLAVARFASTVRSALSNRVDLVYLSPLSSTKLALGLLLNSSNATRVLDVGPSPEQAEAGAEFRELWGEQAELRRFKDGSIAESVVWDVSRPEDAALIPIRIIHHVLKRHFSVSEQKIDSFSTSQEWLSVIQVPPSPRDAVSVKGSEKLGFRPTITAYDALYKILKNSDADLPLGLLNIQSASPLMRYSSTFVPHPIDVPRLPSAPACIRYTPHIEVVIQFESSPKWPDDLAAVQKVKLALLEKLARVVQKKLGREATVGIVFDDGASEIEDQAALEVVVPEGVAFKLRVYYEREKGLLERAIEDDQPAFATSLPNPPRRLAVPALAKHIERFHHLPAHHSSLAPLHHRYPNFSSSTRLLKRWFSAHMMMGPELVREEVIELIMAGIYLEPGRGKTPASAVAGFLRAMELLGGWDYKSEPMLVPIHTASSPSASSASGRVRFPAELKEEAIKAFESLRAKEKDAGHPWVICTEQDLDGLRWTKGLGKGVAARVALLARATLEAAKNGVESGALDVRPLFVTPVEHFDFLIHLNAAHLSRSALAIHPDPSLWEPHLKFRNLSSAGEGSVRVDFDPATMFVRDLQKIYGDSLMVFHDIYGGKVVGGVWNAKQGPRGMKAFLGWNSRPVESGAELVRVNKEGILGEIARLGKGLVEKIEVR</sequence>
<feature type="domain" description="Nrap protein" evidence="9">
    <location>
        <begin position="534"/>
        <end position="672"/>
    </location>
</feature>
<dbReference type="Pfam" id="PF03813">
    <property type="entry name" value="Nrap"/>
    <property type="match status" value="1"/>
</dbReference>
<feature type="compositionally biased region" description="Polar residues" evidence="6">
    <location>
        <begin position="76"/>
        <end position="88"/>
    </location>
</feature>
<comment type="subcellular location">
    <subcellularLocation>
        <location evidence="1 5">Nucleus</location>
        <location evidence="1 5">Nucleolus</location>
    </subcellularLocation>
</comment>
<evidence type="ECO:0000256" key="3">
    <source>
        <dbReference type="ARBA" id="ARBA00022884"/>
    </source>
</evidence>
<dbReference type="GO" id="GO:0006409">
    <property type="term" value="P:tRNA export from nucleus"/>
    <property type="evidence" value="ECO:0007669"/>
    <property type="project" value="TreeGrafter"/>
</dbReference>
<dbReference type="Pfam" id="PF17403">
    <property type="entry name" value="Nrap_D2"/>
    <property type="match status" value="1"/>
</dbReference>
<dbReference type="Gene3D" id="1.10.1410.10">
    <property type="match status" value="1"/>
</dbReference>
<dbReference type="Gene3D" id="3.30.70.3030">
    <property type="match status" value="1"/>
</dbReference>
<dbReference type="Pfam" id="PF17405">
    <property type="entry name" value="Nrap_D4"/>
    <property type="match status" value="1"/>
</dbReference>
<evidence type="ECO:0000259" key="8">
    <source>
        <dbReference type="Pfam" id="PF17403"/>
    </source>
</evidence>
<dbReference type="GO" id="GO:0006364">
    <property type="term" value="P:rRNA processing"/>
    <property type="evidence" value="ECO:0007669"/>
    <property type="project" value="UniProtKB-KW"/>
</dbReference>
<feature type="compositionally biased region" description="Acidic residues" evidence="6">
    <location>
        <begin position="64"/>
        <end position="75"/>
    </location>
</feature>
<evidence type="ECO:0000256" key="6">
    <source>
        <dbReference type="SAM" id="MobiDB-lite"/>
    </source>
</evidence>
<gene>
    <name evidence="13" type="ORF">L202_02109</name>
</gene>
<keyword evidence="14" id="KW-1185">Reference proteome</keyword>
<evidence type="ECO:0000313" key="13">
    <source>
        <dbReference type="EMBL" id="ODN81715.1"/>
    </source>
</evidence>
<dbReference type="OrthoDB" id="10251401at2759"/>
<comment type="caution">
    <text evidence="13">The sequence shown here is derived from an EMBL/GenBank/DDBJ whole genome shotgun (WGS) entry which is preliminary data.</text>
</comment>
<dbReference type="GO" id="GO:0032545">
    <property type="term" value="C:CURI complex"/>
    <property type="evidence" value="ECO:0007669"/>
    <property type="project" value="TreeGrafter"/>
</dbReference>
<feature type="domain" description="Nrap protein" evidence="11">
    <location>
        <begin position="910"/>
        <end position="1080"/>
    </location>
</feature>
<name>A0A1E3I064_9TREE</name>
<evidence type="ECO:0000259" key="7">
    <source>
        <dbReference type="Pfam" id="PF03813"/>
    </source>
</evidence>
<dbReference type="InterPro" id="IPR005554">
    <property type="entry name" value="NOL6/Upt22"/>
</dbReference>
<dbReference type="InterPro" id="IPR035369">
    <property type="entry name" value="Nrap_D4"/>
</dbReference>
<keyword evidence="5" id="KW-0687">Ribonucleoprotein</keyword>
<dbReference type="GO" id="GO:0034456">
    <property type="term" value="C:UTP-C complex"/>
    <property type="evidence" value="ECO:0007669"/>
    <property type="project" value="TreeGrafter"/>
</dbReference>
<evidence type="ECO:0000256" key="1">
    <source>
        <dbReference type="ARBA" id="ARBA00004604"/>
    </source>
</evidence>
<dbReference type="InterPro" id="IPR035367">
    <property type="entry name" value="Nrap_D2"/>
</dbReference>
<keyword evidence="5" id="KW-0698">rRNA processing</keyword>
<evidence type="ECO:0000256" key="4">
    <source>
        <dbReference type="ARBA" id="ARBA00023242"/>
    </source>
</evidence>
<dbReference type="InterPro" id="IPR035368">
    <property type="entry name" value="Nrap_D3"/>
</dbReference>
<dbReference type="InterPro" id="IPR035370">
    <property type="entry name" value="Nrap_D5"/>
</dbReference>
<dbReference type="GO" id="GO:0032040">
    <property type="term" value="C:small-subunit processome"/>
    <property type="evidence" value="ECO:0007669"/>
    <property type="project" value="TreeGrafter"/>
</dbReference>
<dbReference type="PANTHER" id="PTHR17972">
    <property type="entry name" value="NUCLEOLAR RNA-ASSOCIATED PROTEIN"/>
    <property type="match status" value="1"/>
</dbReference>
<feature type="domain" description="Nrap protein" evidence="10">
    <location>
        <begin position="703"/>
        <end position="908"/>
    </location>
</feature>
<feature type="domain" description="Nrap protein" evidence="12">
    <location>
        <begin position="1084"/>
        <end position="1215"/>
    </location>
</feature>
<evidence type="ECO:0000259" key="9">
    <source>
        <dbReference type="Pfam" id="PF17404"/>
    </source>
</evidence>
<evidence type="ECO:0000313" key="14">
    <source>
        <dbReference type="Proteomes" id="UP000094065"/>
    </source>
</evidence>
<dbReference type="STRING" id="1295533.A0A1E3I064"/>
<evidence type="ECO:0000259" key="10">
    <source>
        <dbReference type="Pfam" id="PF17405"/>
    </source>
</evidence>
<accession>A0A1E3I064</accession>
<dbReference type="AlphaFoldDB" id="A0A1E3I064"/>
<keyword evidence="4 5" id="KW-0539">Nucleus</keyword>
<dbReference type="InterPro" id="IPR035082">
    <property type="entry name" value="Nrap_D1"/>
</dbReference>
<protein>
    <recommendedName>
        <fullName evidence="5">U3 small nucleolar RNA-associated protein 22</fullName>
    </recommendedName>
</protein>
<feature type="domain" description="Nrap protein" evidence="8">
    <location>
        <begin position="377"/>
        <end position="525"/>
    </location>
</feature>
<feature type="domain" description="Nrap protein" evidence="7">
    <location>
        <begin position="220"/>
        <end position="363"/>
    </location>
</feature>